<organism evidence="2 3">
    <name type="scientific">Streblomastix strix</name>
    <dbReference type="NCBI Taxonomy" id="222440"/>
    <lineage>
        <taxon>Eukaryota</taxon>
        <taxon>Metamonada</taxon>
        <taxon>Preaxostyla</taxon>
        <taxon>Oxymonadida</taxon>
        <taxon>Streblomastigidae</taxon>
        <taxon>Streblomastix</taxon>
    </lineage>
</organism>
<evidence type="ECO:0000313" key="2">
    <source>
        <dbReference type="EMBL" id="KAA6367816.1"/>
    </source>
</evidence>
<comment type="caution">
    <text evidence="2">The sequence shown here is derived from an EMBL/GenBank/DDBJ whole genome shotgun (WGS) entry which is preliminary data.</text>
</comment>
<evidence type="ECO:0000313" key="3">
    <source>
        <dbReference type="Proteomes" id="UP000324800"/>
    </source>
</evidence>
<feature type="coiled-coil region" evidence="1">
    <location>
        <begin position="252"/>
        <end position="279"/>
    </location>
</feature>
<dbReference type="AlphaFoldDB" id="A0A5J4UAD1"/>
<reference evidence="2 3" key="1">
    <citation type="submission" date="2019-03" db="EMBL/GenBank/DDBJ databases">
        <title>Single cell metagenomics reveals metabolic interactions within the superorganism composed of flagellate Streblomastix strix and complex community of Bacteroidetes bacteria on its surface.</title>
        <authorList>
            <person name="Treitli S.C."/>
            <person name="Kolisko M."/>
            <person name="Husnik F."/>
            <person name="Keeling P."/>
            <person name="Hampl V."/>
        </authorList>
    </citation>
    <scope>NUCLEOTIDE SEQUENCE [LARGE SCALE GENOMIC DNA]</scope>
    <source>
        <strain evidence="2">ST1C</strain>
    </source>
</reference>
<accession>A0A5J4UAD1</accession>
<name>A0A5J4UAD1_9EUKA</name>
<proteinExistence type="predicted"/>
<dbReference type="EMBL" id="SNRW01017951">
    <property type="protein sequence ID" value="KAA6367816.1"/>
    <property type="molecule type" value="Genomic_DNA"/>
</dbReference>
<keyword evidence="1" id="KW-0175">Coiled coil</keyword>
<feature type="non-terminal residue" evidence="2">
    <location>
        <position position="281"/>
    </location>
</feature>
<gene>
    <name evidence="2" type="ORF">EZS28_036657</name>
</gene>
<evidence type="ECO:0000256" key="1">
    <source>
        <dbReference type="SAM" id="Coils"/>
    </source>
</evidence>
<protein>
    <submittedName>
        <fullName evidence="2">Uncharacterized protein</fullName>
    </submittedName>
</protein>
<dbReference type="Proteomes" id="UP000324800">
    <property type="component" value="Unassembled WGS sequence"/>
</dbReference>
<sequence length="281" mass="32016">MYEQQKIFGDIYALARHTLLPPLELRQLPNYQGINISSVQVDRLSYHSDPAITVRQNINKNNSVETREALGQTEQELDNEEDEEQERTLLEEIVHVRSNVEQTILSPVGAESRKKARMLNAQREHCFETPTEVVDEQKAQQDAANAEKVARLLDPSNIMRVNQHSKSSLSLQVVVYNPEDYKQSSGRDLSSSFVPPHQDVPTLGNLGRTQSSEVQITSSAEEELEPCHDFFGPNPLAGALRASKQAKSSYLFRRIKQLRELAEQRKRELELREKQKAEQEA</sequence>